<dbReference type="EMBL" id="AWXR01000002">
    <property type="protein sequence ID" value="ERM84722.1"/>
    <property type="molecule type" value="Genomic_DNA"/>
</dbReference>
<evidence type="ECO:0000313" key="2">
    <source>
        <dbReference type="Proteomes" id="UP000016843"/>
    </source>
</evidence>
<proteinExistence type="predicted"/>
<name>U5C935_9BACT</name>
<protein>
    <submittedName>
        <fullName evidence="1">Uncharacterized protein</fullName>
    </submittedName>
</protein>
<gene>
    <name evidence="1" type="ORF">P872_23720</name>
</gene>
<reference evidence="1 2" key="1">
    <citation type="journal article" date="2013" name="Genome Announc.">
        <title>Draft Genome Sequence of the Psychrophilic and Alkaliphilic Rhodonellum psychrophilum Strain GCM71T.</title>
        <authorList>
            <person name="Hauptmann A.L."/>
            <person name="Glaring M.A."/>
            <person name="Hallin P.F."/>
            <person name="Prieme A."/>
            <person name="Stougaard P."/>
        </authorList>
    </citation>
    <scope>NUCLEOTIDE SEQUENCE [LARGE SCALE GENOMIC DNA]</scope>
    <source>
        <strain evidence="1 2">GCM71</strain>
    </source>
</reference>
<organism evidence="1 2">
    <name type="scientific">Rhodonellum psychrophilum GCM71 = DSM 17998</name>
    <dbReference type="NCBI Taxonomy" id="1123057"/>
    <lineage>
        <taxon>Bacteria</taxon>
        <taxon>Pseudomonadati</taxon>
        <taxon>Bacteroidota</taxon>
        <taxon>Cytophagia</taxon>
        <taxon>Cytophagales</taxon>
        <taxon>Cytophagaceae</taxon>
        <taxon>Rhodonellum</taxon>
    </lineage>
</organism>
<evidence type="ECO:0000313" key="1">
    <source>
        <dbReference type="EMBL" id="ERM84722.1"/>
    </source>
</evidence>
<dbReference type="AlphaFoldDB" id="U5C935"/>
<sequence>MIFCSQKNADKSKIKFSIESKDDSCINRIIPFRNRFIFNKSENFLK</sequence>
<keyword evidence="2" id="KW-1185">Reference proteome</keyword>
<comment type="caution">
    <text evidence="1">The sequence shown here is derived from an EMBL/GenBank/DDBJ whole genome shotgun (WGS) entry which is preliminary data.</text>
</comment>
<dbReference type="Proteomes" id="UP000016843">
    <property type="component" value="Unassembled WGS sequence"/>
</dbReference>
<accession>U5C935</accession>